<dbReference type="Proteomes" id="UP000003195">
    <property type="component" value="Unassembled WGS sequence"/>
</dbReference>
<protein>
    <submittedName>
        <fullName evidence="3">ComF family protein</fullName>
    </submittedName>
</protein>
<dbReference type="InterPro" id="IPR000836">
    <property type="entry name" value="PRTase_dom"/>
</dbReference>
<evidence type="ECO:0000313" key="3">
    <source>
        <dbReference type="EMBL" id="EFQ04461.1"/>
    </source>
</evidence>
<dbReference type="Gene3D" id="3.40.50.2020">
    <property type="match status" value="1"/>
</dbReference>
<dbReference type="EMBL" id="AECS01000018">
    <property type="protein sequence ID" value="EFQ04461.1"/>
    <property type="molecule type" value="Genomic_DNA"/>
</dbReference>
<comment type="caution">
    <text evidence="3">The sequence shown here is derived from an EMBL/GenBank/DDBJ whole genome shotgun (WGS) entry which is preliminary data.</text>
</comment>
<dbReference type="InterPro" id="IPR044005">
    <property type="entry name" value="DZR_2"/>
</dbReference>
<evidence type="ECO:0000256" key="1">
    <source>
        <dbReference type="ARBA" id="ARBA00008007"/>
    </source>
</evidence>
<keyword evidence="4" id="KW-1185">Reference proteome</keyword>
<dbReference type="InterPro" id="IPR029057">
    <property type="entry name" value="PRTase-like"/>
</dbReference>
<proteinExistence type="inferred from homology"/>
<evidence type="ECO:0000313" key="4">
    <source>
        <dbReference type="Proteomes" id="UP000003195"/>
    </source>
</evidence>
<gene>
    <name evidence="3" type="ORF">HMPREF9429_00667</name>
</gene>
<accession>E2ZB41</accession>
<sequence length="217" mass="24666">MLSRGGKFLKNLLFPPACPGCGCYVSTEAEWCEVCRKNLLHPRFLDDSRRNRLDGCYALCDYSEPVQRALTHLKYKRKRQYGRAFSDLLEAFPFTRRLEMYDAVVPVPLYPLKERERGFNQNDILFRSWAQRHGYMWLPALQRIRPTGSQVGLARKERQSNLKAAFTVVAGKTVKDCRLLLVDDVYTTGATLQACAAALKRNGAVEVTGLVIASSRN</sequence>
<reference evidence="3" key="1">
    <citation type="submission" date="2010-08" db="EMBL/GenBank/DDBJ databases">
        <authorList>
            <person name="Weinstock G."/>
            <person name="Sodergren E."/>
            <person name="Clifton S."/>
            <person name="Fulton L."/>
            <person name="Fulton B."/>
            <person name="Courtney L."/>
            <person name="Fronick C."/>
            <person name="Harrison M."/>
            <person name="Strong C."/>
            <person name="Farmer C."/>
            <person name="Delahaunty K."/>
            <person name="Markovic C."/>
            <person name="Hall O."/>
            <person name="Minx P."/>
            <person name="Tomlinson C."/>
            <person name="Mitreva M."/>
            <person name="Hou S."/>
            <person name="Chen J."/>
            <person name="Wollam A."/>
            <person name="Pepin K.H."/>
            <person name="Johnson M."/>
            <person name="Bhonagiri V."/>
            <person name="Zhang X."/>
            <person name="Suruliraj S."/>
            <person name="Warren W."/>
            <person name="Chinwalla A."/>
            <person name="Mardis E.R."/>
            <person name="Wilson R.K."/>
        </authorList>
    </citation>
    <scope>NUCLEOTIDE SEQUENCE [LARGE SCALE GENOMIC DNA]</scope>
    <source>
        <strain evidence="3">F0359</strain>
    </source>
</reference>
<evidence type="ECO:0000259" key="2">
    <source>
        <dbReference type="Pfam" id="PF18912"/>
    </source>
</evidence>
<dbReference type="HOGENOM" id="CLU_054549_1_0_9"/>
<dbReference type="Pfam" id="PF18912">
    <property type="entry name" value="DZR_2"/>
    <property type="match status" value="1"/>
</dbReference>
<dbReference type="RefSeq" id="WP_006941565.1">
    <property type="nucleotide sequence ID" value="NZ_GL538191.1"/>
</dbReference>
<dbReference type="eggNOG" id="COG1040">
    <property type="taxonomic scope" value="Bacteria"/>
</dbReference>
<dbReference type="PANTHER" id="PTHR47505">
    <property type="entry name" value="DNA UTILIZATION PROTEIN YHGH"/>
    <property type="match status" value="1"/>
</dbReference>
<feature type="domain" description="Double zinc ribbon" evidence="2">
    <location>
        <begin position="11"/>
        <end position="39"/>
    </location>
</feature>
<comment type="similarity">
    <text evidence="1">Belongs to the ComF/GntX family.</text>
</comment>
<dbReference type="InterPro" id="IPR051910">
    <property type="entry name" value="ComF/GntX_DNA_util-trans"/>
</dbReference>
<organism evidence="3 4">
    <name type="scientific">Megasphaera micronuciformis F0359</name>
    <dbReference type="NCBI Taxonomy" id="706434"/>
    <lineage>
        <taxon>Bacteria</taxon>
        <taxon>Bacillati</taxon>
        <taxon>Bacillota</taxon>
        <taxon>Negativicutes</taxon>
        <taxon>Veillonellales</taxon>
        <taxon>Veillonellaceae</taxon>
        <taxon>Megasphaera</taxon>
    </lineage>
</organism>
<dbReference type="CDD" id="cd06223">
    <property type="entry name" value="PRTases_typeI"/>
    <property type="match status" value="1"/>
</dbReference>
<dbReference type="OrthoDB" id="9779910at2"/>
<dbReference type="STRING" id="706434.HMPREF9429_00667"/>
<dbReference type="AlphaFoldDB" id="E2ZB41"/>
<dbReference type="PANTHER" id="PTHR47505:SF1">
    <property type="entry name" value="DNA UTILIZATION PROTEIN YHGH"/>
    <property type="match status" value="1"/>
</dbReference>
<dbReference type="SUPFAM" id="SSF53271">
    <property type="entry name" value="PRTase-like"/>
    <property type="match status" value="1"/>
</dbReference>
<name>E2ZB41_9FIRM</name>